<evidence type="ECO:0000313" key="1">
    <source>
        <dbReference type="EMBL" id="KKL14279.1"/>
    </source>
</evidence>
<feature type="non-terminal residue" evidence="1">
    <location>
        <position position="20"/>
    </location>
</feature>
<comment type="caution">
    <text evidence="1">The sequence shown here is derived from an EMBL/GenBank/DDBJ whole genome shotgun (WGS) entry which is preliminary data.</text>
</comment>
<protein>
    <submittedName>
        <fullName evidence="1">Uncharacterized protein</fullName>
    </submittedName>
</protein>
<proteinExistence type="predicted"/>
<accession>A0A0F9AXE1</accession>
<organism evidence="1">
    <name type="scientific">marine sediment metagenome</name>
    <dbReference type="NCBI Taxonomy" id="412755"/>
    <lineage>
        <taxon>unclassified sequences</taxon>
        <taxon>metagenomes</taxon>
        <taxon>ecological metagenomes</taxon>
    </lineage>
</organism>
<dbReference type="AlphaFoldDB" id="A0A0F9AXE1"/>
<gene>
    <name evidence="1" type="ORF">LCGC14_2517280</name>
</gene>
<sequence>MIKRLGNNFTLWVFELRFQK</sequence>
<name>A0A0F9AXE1_9ZZZZ</name>
<dbReference type="EMBL" id="LAZR01040519">
    <property type="protein sequence ID" value="KKL14279.1"/>
    <property type="molecule type" value="Genomic_DNA"/>
</dbReference>
<reference evidence="1" key="1">
    <citation type="journal article" date="2015" name="Nature">
        <title>Complex archaea that bridge the gap between prokaryotes and eukaryotes.</title>
        <authorList>
            <person name="Spang A."/>
            <person name="Saw J.H."/>
            <person name="Jorgensen S.L."/>
            <person name="Zaremba-Niedzwiedzka K."/>
            <person name="Martijn J."/>
            <person name="Lind A.E."/>
            <person name="van Eijk R."/>
            <person name="Schleper C."/>
            <person name="Guy L."/>
            <person name="Ettema T.J."/>
        </authorList>
    </citation>
    <scope>NUCLEOTIDE SEQUENCE</scope>
</reference>